<comment type="cofactor">
    <cofactor evidence="1">
        <name>FAD</name>
        <dbReference type="ChEBI" id="CHEBI:57692"/>
    </cofactor>
</comment>
<dbReference type="InterPro" id="IPR017046">
    <property type="entry name" value="Prenylcysteine_Oxase1"/>
</dbReference>
<keyword evidence="4 8" id="KW-0732">Signal</keyword>
<dbReference type="GO" id="GO:0001735">
    <property type="term" value="F:prenylcysteine oxidase activity"/>
    <property type="evidence" value="ECO:0007669"/>
    <property type="project" value="InterPro"/>
</dbReference>
<evidence type="ECO:0000256" key="5">
    <source>
        <dbReference type="ARBA" id="ARBA00022827"/>
    </source>
</evidence>
<feature type="signal peptide" evidence="8">
    <location>
        <begin position="1"/>
        <end position="25"/>
    </location>
</feature>
<dbReference type="Pfam" id="PF13450">
    <property type="entry name" value="NAD_binding_8"/>
    <property type="match status" value="1"/>
</dbReference>
<dbReference type="OrthoDB" id="437369at2759"/>
<feature type="domain" description="Prenylcysteine lyase" evidence="9">
    <location>
        <begin position="125"/>
        <end position="482"/>
    </location>
</feature>
<comment type="similarity">
    <text evidence="2">Belongs to the prenylcysteine oxidase family.</text>
</comment>
<evidence type="ECO:0000256" key="8">
    <source>
        <dbReference type="SAM" id="SignalP"/>
    </source>
</evidence>
<name>A0A8S4NX34_OWEFU</name>
<dbReference type="Proteomes" id="UP000749559">
    <property type="component" value="Unassembled WGS sequence"/>
</dbReference>
<dbReference type="PANTHER" id="PTHR15944">
    <property type="entry name" value="FARNESYLCYSTEINE LYASE"/>
    <property type="match status" value="1"/>
</dbReference>
<dbReference type="InterPro" id="IPR010795">
    <property type="entry name" value="Prenylcys_lyase"/>
</dbReference>
<feature type="chain" id="PRO_5035850640" description="Prenylcysteine lyase domain-containing protein" evidence="8">
    <location>
        <begin position="26"/>
        <end position="522"/>
    </location>
</feature>
<evidence type="ECO:0000256" key="2">
    <source>
        <dbReference type="ARBA" id="ARBA00009967"/>
    </source>
</evidence>
<dbReference type="GO" id="GO:0030328">
    <property type="term" value="P:prenylcysteine catabolic process"/>
    <property type="evidence" value="ECO:0007669"/>
    <property type="project" value="InterPro"/>
</dbReference>
<evidence type="ECO:0000259" key="9">
    <source>
        <dbReference type="Pfam" id="PF07156"/>
    </source>
</evidence>
<evidence type="ECO:0000256" key="4">
    <source>
        <dbReference type="ARBA" id="ARBA00022729"/>
    </source>
</evidence>
<dbReference type="Gene3D" id="3.50.50.60">
    <property type="entry name" value="FAD/NAD(P)-binding domain"/>
    <property type="match status" value="1"/>
</dbReference>
<evidence type="ECO:0000256" key="7">
    <source>
        <dbReference type="ARBA" id="ARBA00023180"/>
    </source>
</evidence>
<dbReference type="AlphaFoldDB" id="A0A8S4NX34"/>
<dbReference type="EMBL" id="CAIIXF020000006">
    <property type="protein sequence ID" value="CAH1785351.1"/>
    <property type="molecule type" value="Genomic_DNA"/>
</dbReference>
<evidence type="ECO:0000313" key="10">
    <source>
        <dbReference type="EMBL" id="CAH1785351.1"/>
    </source>
</evidence>
<feature type="non-terminal residue" evidence="10">
    <location>
        <position position="522"/>
    </location>
</feature>
<dbReference type="InterPro" id="IPR036188">
    <property type="entry name" value="FAD/NAD-bd_sf"/>
</dbReference>
<protein>
    <recommendedName>
        <fullName evidence="9">Prenylcysteine lyase domain-containing protein</fullName>
    </recommendedName>
</protein>
<proteinExistence type="inferred from homology"/>
<gene>
    <name evidence="10" type="ORF">OFUS_LOCUS11421</name>
</gene>
<dbReference type="PANTHER" id="PTHR15944:SF0">
    <property type="entry name" value="PRENYLCYSTEINE LYASE DOMAIN-CONTAINING PROTEIN"/>
    <property type="match status" value="1"/>
</dbReference>
<dbReference type="SUPFAM" id="SSF51905">
    <property type="entry name" value="FAD/NAD(P)-binding domain"/>
    <property type="match status" value="1"/>
</dbReference>
<dbReference type="Pfam" id="PF07156">
    <property type="entry name" value="Prenylcys_lyase"/>
    <property type="match status" value="1"/>
</dbReference>
<keyword evidence="6" id="KW-0560">Oxidoreductase</keyword>
<organism evidence="10 11">
    <name type="scientific">Owenia fusiformis</name>
    <name type="common">Polychaete worm</name>
    <dbReference type="NCBI Taxonomy" id="6347"/>
    <lineage>
        <taxon>Eukaryota</taxon>
        <taxon>Metazoa</taxon>
        <taxon>Spiralia</taxon>
        <taxon>Lophotrochozoa</taxon>
        <taxon>Annelida</taxon>
        <taxon>Polychaeta</taxon>
        <taxon>Sedentaria</taxon>
        <taxon>Canalipalpata</taxon>
        <taxon>Sabellida</taxon>
        <taxon>Oweniida</taxon>
        <taxon>Oweniidae</taxon>
        <taxon>Owenia</taxon>
    </lineage>
</organism>
<reference evidence="10" key="1">
    <citation type="submission" date="2022-03" db="EMBL/GenBank/DDBJ databases">
        <authorList>
            <person name="Martin C."/>
        </authorList>
    </citation>
    <scope>NUCLEOTIDE SEQUENCE</scope>
</reference>
<evidence type="ECO:0000313" key="11">
    <source>
        <dbReference type="Proteomes" id="UP000749559"/>
    </source>
</evidence>
<evidence type="ECO:0000256" key="1">
    <source>
        <dbReference type="ARBA" id="ARBA00001974"/>
    </source>
</evidence>
<comment type="caution">
    <text evidence="10">The sequence shown here is derived from an EMBL/GenBank/DDBJ whole genome shotgun (WGS) entry which is preliminary data.</text>
</comment>
<keyword evidence="7" id="KW-0325">Glycoprotein</keyword>
<keyword evidence="3" id="KW-0285">Flavoprotein</keyword>
<dbReference type="GO" id="GO:0030327">
    <property type="term" value="P:prenylated protein catabolic process"/>
    <property type="evidence" value="ECO:0007669"/>
    <property type="project" value="TreeGrafter"/>
</dbReference>
<evidence type="ECO:0000256" key="6">
    <source>
        <dbReference type="ARBA" id="ARBA00023002"/>
    </source>
</evidence>
<evidence type="ECO:0000256" key="3">
    <source>
        <dbReference type="ARBA" id="ARBA00022630"/>
    </source>
</evidence>
<keyword evidence="5" id="KW-0274">FAD</keyword>
<sequence length="522" mass="59047">KMFMRTSPTISLLLCGFMFIPRVNLQKNESPKIAIVGGGAGGVSSGHFLRELFDKHVQIDLYEDKEIGGRVSSVKFAGQDYESGGSVIHPKNMYMVNMTKMLGLKPRAKAHGILGIYNGEEMDFTGSSFSLVTMAKMFWRYGYDLIRLDTWNTHLLEKFSSIYDHQIAGHAFTSVEKLLESMSQDMRDLLYVSAEKKFKEEGFSERFINELALGALRNNYGQSTDIQAFVCSVSLAGAMPGLWEVHGGNNLVFKQLVKHASINHIHAKVQSVTLTSTNSQSPRYILEGVNRDNVPFKDMYDIVIIATPLHDKISDIKFNGFPKPVSYFPGEYKRTVANFVHGTPNITKFGFDNLNDFPTMLLTANRELYYRSIGKQFPVNWGGDGKAFLPSVWKVFSEEPLTESEFDDLFLSYDQTTMVDWRAYPKYGSTDNIPPFQLAQRLYYVNGIEWAASAMETSVIGGKNVALLAYNQWMGLHGNIDQEVHVKHDKTELDDSQYENLDLISFWVFWVNVKAAILDFPS</sequence>
<accession>A0A8S4NX34</accession>
<keyword evidence="11" id="KW-1185">Reference proteome</keyword>